<dbReference type="Pfam" id="PF13347">
    <property type="entry name" value="MFS_2"/>
    <property type="match status" value="1"/>
</dbReference>
<dbReference type="SUPFAM" id="SSF103473">
    <property type="entry name" value="MFS general substrate transporter"/>
    <property type="match status" value="1"/>
</dbReference>
<dbReference type="GO" id="GO:0008643">
    <property type="term" value="P:carbohydrate transport"/>
    <property type="evidence" value="ECO:0007669"/>
    <property type="project" value="InterPro"/>
</dbReference>
<feature type="transmembrane region" description="Helical" evidence="8">
    <location>
        <begin position="193"/>
        <end position="214"/>
    </location>
</feature>
<comment type="subcellular location">
    <subcellularLocation>
        <location evidence="1">Cell membrane</location>
        <topology evidence="1">Multi-pass membrane protein</topology>
    </subcellularLocation>
</comment>
<comment type="caution">
    <text evidence="9">The sequence shown here is derived from an EMBL/GenBank/DDBJ whole genome shotgun (WGS) entry which is preliminary data.</text>
</comment>
<sequence length="475" mass="52679">MLFNLIRQIIMTISSVLTTKDKIGYGLGDMASALVWQTATLFLAYFYTDVFGLPAAIMGTMFLLVRVIDAFVDPCIGALVDRTQTRHGRFRPWLLWFAIPFGVSCIITFYVPDVGETAKIAYACLTYALLSFIYSAINVPYCAMPGALTMDPHERHSLQSWRFGLSFVGGLIVTVIALPLVASLGKGDDRQGYFYAMSLMGLLGIILFFCCFFFTRERFTPRNETSGSLVGDLKLLAANGQWRIVFLFNILLLTAVVTRGSATMYYVKYVLLRPEMVFTFIVGGMIAALSGALLSAKLLGKFDRVRAYQWTMVTFIIFCLLIFFIPAENVWLIFGLNIVFSFIQNLTTPLQWTMFSDVVDYEEHRSGRRMDGLVFSTALFAIKFGLALGGAVVGWVLGMVDYVPNQAQQASGVLTTINLLFTFIPAGLFIAMVALLAIYKLNSRTADTIALELAQKRANGAGQAPQPTFHSATQE</sequence>
<comment type="similarity">
    <text evidence="2">Belongs to the sodium:galactoside symporter (TC 2.A.2) family.</text>
</comment>
<feature type="transmembrane region" description="Helical" evidence="8">
    <location>
        <begin position="23"/>
        <end position="47"/>
    </location>
</feature>
<evidence type="ECO:0000256" key="5">
    <source>
        <dbReference type="ARBA" id="ARBA00022692"/>
    </source>
</evidence>
<reference evidence="9 10" key="1">
    <citation type="submission" date="2013-04" db="EMBL/GenBank/DDBJ databases">
        <authorList>
            <person name="Weinstock G."/>
            <person name="Sodergren E."/>
            <person name="Lobos E.A."/>
            <person name="Fulton L."/>
            <person name="Fulton R."/>
            <person name="Courtney L."/>
            <person name="Fronick C."/>
            <person name="O'Laughlin M."/>
            <person name="Godfrey J."/>
            <person name="Wilson R.M."/>
            <person name="Miner T."/>
            <person name="Farmer C."/>
            <person name="Delehaunty K."/>
            <person name="Cordes M."/>
            <person name="Minx P."/>
            <person name="Tomlinson C."/>
            <person name="Chen J."/>
            <person name="Wollam A."/>
            <person name="Pepin K.H."/>
            <person name="Palsikar V.B."/>
            <person name="Zhang X."/>
            <person name="Suruliraj S."/>
            <person name="Perna N.T."/>
            <person name="Plunkett G."/>
            <person name="Warren W."/>
            <person name="Mitreva M."/>
            <person name="Mardis E.R."/>
            <person name="Wilson R.K."/>
        </authorList>
    </citation>
    <scope>NUCLEOTIDE SEQUENCE [LARGE SCALE GENOMIC DNA]</scope>
    <source>
        <strain evidence="9 10">DSM 4568</strain>
    </source>
</reference>
<feature type="transmembrane region" description="Helical" evidence="8">
    <location>
        <begin position="277"/>
        <end position="295"/>
    </location>
</feature>
<dbReference type="InterPro" id="IPR036259">
    <property type="entry name" value="MFS_trans_sf"/>
</dbReference>
<dbReference type="CDD" id="cd17332">
    <property type="entry name" value="MFS_MelB_like"/>
    <property type="match status" value="1"/>
</dbReference>
<feature type="transmembrane region" description="Helical" evidence="8">
    <location>
        <begin position="53"/>
        <end position="72"/>
    </location>
</feature>
<evidence type="ECO:0000256" key="3">
    <source>
        <dbReference type="ARBA" id="ARBA00022448"/>
    </source>
</evidence>
<feature type="transmembrane region" description="Helical" evidence="8">
    <location>
        <begin position="163"/>
        <end position="181"/>
    </location>
</feature>
<dbReference type="NCBIfam" id="TIGR00792">
    <property type="entry name" value="gph"/>
    <property type="match status" value="1"/>
</dbReference>
<dbReference type="GO" id="GO:0005886">
    <property type="term" value="C:plasma membrane"/>
    <property type="evidence" value="ECO:0007669"/>
    <property type="project" value="UniProtKB-SubCell"/>
</dbReference>
<evidence type="ECO:0000256" key="8">
    <source>
        <dbReference type="SAM" id="Phobius"/>
    </source>
</evidence>
<dbReference type="HOGENOM" id="CLU_027408_0_2_6"/>
<keyword evidence="5 8" id="KW-0812">Transmembrane</keyword>
<keyword evidence="3" id="KW-0813">Transport</keyword>
<feature type="transmembrane region" description="Helical" evidence="8">
    <location>
        <begin position="417"/>
        <end position="439"/>
    </location>
</feature>
<feature type="transmembrane region" description="Helical" evidence="8">
    <location>
        <begin position="307"/>
        <end position="325"/>
    </location>
</feature>
<feature type="transmembrane region" description="Helical" evidence="8">
    <location>
        <begin position="93"/>
        <end position="112"/>
    </location>
</feature>
<dbReference type="PATRIC" id="fig|566551.4.peg.1615"/>
<dbReference type="PANTHER" id="PTHR11328:SF24">
    <property type="entry name" value="MAJOR FACILITATOR SUPERFAMILY (MFS) PROFILE DOMAIN-CONTAINING PROTEIN"/>
    <property type="match status" value="1"/>
</dbReference>
<evidence type="ECO:0000256" key="7">
    <source>
        <dbReference type="ARBA" id="ARBA00023136"/>
    </source>
</evidence>
<evidence type="ECO:0000256" key="6">
    <source>
        <dbReference type="ARBA" id="ARBA00022989"/>
    </source>
</evidence>
<feature type="transmembrane region" description="Helical" evidence="8">
    <location>
        <begin position="373"/>
        <end position="397"/>
    </location>
</feature>
<dbReference type="GO" id="GO:0006814">
    <property type="term" value="P:sodium ion transport"/>
    <property type="evidence" value="ECO:0007669"/>
    <property type="project" value="InterPro"/>
</dbReference>
<name>S3IVL5_9ENTR</name>
<organism evidence="9 10">
    <name type="scientific">Cedecea davisae DSM 4568</name>
    <dbReference type="NCBI Taxonomy" id="566551"/>
    <lineage>
        <taxon>Bacteria</taxon>
        <taxon>Pseudomonadati</taxon>
        <taxon>Pseudomonadota</taxon>
        <taxon>Gammaproteobacteria</taxon>
        <taxon>Enterobacterales</taxon>
        <taxon>Enterobacteriaceae</taxon>
        <taxon>Cedecea</taxon>
    </lineage>
</organism>
<keyword evidence="4" id="KW-1003">Cell membrane</keyword>
<dbReference type="InterPro" id="IPR039672">
    <property type="entry name" value="MFS_2"/>
</dbReference>
<gene>
    <name evidence="9" type="ORF">HMPREF0201_01748</name>
</gene>
<protein>
    <submittedName>
        <fullName evidence="9">Transporter, major facilitator family protein</fullName>
    </submittedName>
</protein>
<dbReference type="PANTHER" id="PTHR11328">
    <property type="entry name" value="MAJOR FACILITATOR SUPERFAMILY DOMAIN-CONTAINING PROTEIN"/>
    <property type="match status" value="1"/>
</dbReference>
<dbReference type="AlphaFoldDB" id="S3IVL5"/>
<dbReference type="InterPro" id="IPR018043">
    <property type="entry name" value="Na/Gal_symport_CS"/>
</dbReference>
<keyword evidence="6 8" id="KW-1133">Transmembrane helix</keyword>
<accession>S3IVL5</accession>
<feature type="transmembrane region" description="Helical" evidence="8">
    <location>
        <begin position="118"/>
        <end position="142"/>
    </location>
</feature>
<dbReference type="PROSITE" id="PS00872">
    <property type="entry name" value="NA_GALACTOSIDE_SYMP"/>
    <property type="match status" value="1"/>
</dbReference>
<dbReference type="Gene3D" id="1.20.1250.20">
    <property type="entry name" value="MFS general substrate transporter like domains"/>
    <property type="match status" value="1"/>
</dbReference>
<dbReference type="Proteomes" id="UP000014585">
    <property type="component" value="Unassembled WGS sequence"/>
</dbReference>
<dbReference type="GO" id="GO:0015293">
    <property type="term" value="F:symporter activity"/>
    <property type="evidence" value="ECO:0007669"/>
    <property type="project" value="InterPro"/>
</dbReference>
<feature type="transmembrane region" description="Helical" evidence="8">
    <location>
        <begin position="244"/>
        <end position="265"/>
    </location>
</feature>
<evidence type="ECO:0000313" key="10">
    <source>
        <dbReference type="Proteomes" id="UP000014585"/>
    </source>
</evidence>
<dbReference type="NCBIfam" id="NF007237">
    <property type="entry name" value="PRK09669.1"/>
    <property type="match status" value="1"/>
</dbReference>
<dbReference type="EMBL" id="ATDT01000010">
    <property type="protein sequence ID" value="EPF17768.1"/>
    <property type="molecule type" value="Genomic_DNA"/>
</dbReference>
<dbReference type="STRING" id="566551.HMPREF0201_01748"/>
<evidence type="ECO:0000256" key="4">
    <source>
        <dbReference type="ARBA" id="ARBA00022475"/>
    </source>
</evidence>
<evidence type="ECO:0000313" key="9">
    <source>
        <dbReference type="EMBL" id="EPF17768.1"/>
    </source>
</evidence>
<dbReference type="InterPro" id="IPR001927">
    <property type="entry name" value="Na/Gal_symport"/>
</dbReference>
<evidence type="ECO:0000256" key="1">
    <source>
        <dbReference type="ARBA" id="ARBA00004651"/>
    </source>
</evidence>
<keyword evidence="7 8" id="KW-0472">Membrane</keyword>
<proteinExistence type="inferred from homology"/>
<evidence type="ECO:0000256" key="2">
    <source>
        <dbReference type="ARBA" id="ARBA00009617"/>
    </source>
</evidence>